<comment type="caution">
    <text evidence="5">The sequence shown here is derived from an EMBL/GenBank/DDBJ whole genome shotgun (WGS) entry which is preliminary data.</text>
</comment>
<dbReference type="PANTHER" id="PTHR30146:SF109">
    <property type="entry name" value="HTH-TYPE TRANSCRIPTIONAL REGULATOR GALS"/>
    <property type="match status" value="1"/>
</dbReference>
<accession>A0ABV5LQL4</accession>
<dbReference type="SMART" id="SM00354">
    <property type="entry name" value="HTH_LACI"/>
    <property type="match status" value="1"/>
</dbReference>
<dbReference type="CDD" id="cd01392">
    <property type="entry name" value="HTH_LacI"/>
    <property type="match status" value="1"/>
</dbReference>
<organism evidence="5 6">
    <name type="scientific">Kineococcus gynurae</name>
    <dbReference type="NCBI Taxonomy" id="452979"/>
    <lineage>
        <taxon>Bacteria</taxon>
        <taxon>Bacillati</taxon>
        <taxon>Actinomycetota</taxon>
        <taxon>Actinomycetes</taxon>
        <taxon>Kineosporiales</taxon>
        <taxon>Kineosporiaceae</taxon>
        <taxon>Kineococcus</taxon>
    </lineage>
</organism>
<evidence type="ECO:0000256" key="2">
    <source>
        <dbReference type="ARBA" id="ARBA00023125"/>
    </source>
</evidence>
<keyword evidence="3" id="KW-0804">Transcription</keyword>
<sequence>MRPDPPIGAPSDTSETRLPVLADVAELAGVSQQTVSRVVRGSPGVARRTKERVERAIAELGYRPNAAARALVTRRSHRIGVVAAGSALYGPARTLAGVQEAARAAGYSVTLVMLTEITARSVDEALAELQDTGAEGVVAVVPEDASQAAFDALAPGFPCVLAPGLDGAGDADEYWHEVAAARDVVHHLLDLGHPTVHHVAGPRDWAESRARATGWRTALVERFRHVPAPLRGDWSAASGHAAGSVLPAEATAVFVANDHMAIGVVRALAEAGRSVPADVSVVGYDDVPEAAFLNPPLTTVHQDFEEVGRRCVRLLLSRLHDRVVEPGAIHPTLVVRASTGPPPR</sequence>
<dbReference type="PANTHER" id="PTHR30146">
    <property type="entry name" value="LACI-RELATED TRANSCRIPTIONAL REPRESSOR"/>
    <property type="match status" value="1"/>
</dbReference>
<dbReference type="EMBL" id="JBHMDM010000003">
    <property type="protein sequence ID" value="MFB9376366.1"/>
    <property type="molecule type" value="Genomic_DNA"/>
</dbReference>
<dbReference type="Gene3D" id="1.10.260.40">
    <property type="entry name" value="lambda repressor-like DNA-binding domains"/>
    <property type="match status" value="1"/>
</dbReference>
<evidence type="ECO:0000313" key="5">
    <source>
        <dbReference type="EMBL" id="MFB9376366.1"/>
    </source>
</evidence>
<keyword evidence="1" id="KW-0805">Transcription regulation</keyword>
<feature type="domain" description="HTH lacI-type" evidence="4">
    <location>
        <begin position="19"/>
        <end position="73"/>
    </location>
</feature>
<dbReference type="InterPro" id="IPR000843">
    <property type="entry name" value="HTH_LacI"/>
</dbReference>
<dbReference type="SUPFAM" id="SSF47413">
    <property type="entry name" value="lambda repressor-like DNA-binding domains"/>
    <property type="match status" value="1"/>
</dbReference>
<name>A0ABV5LQL4_9ACTN</name>
<dbReference type="Gene3D" id="3.40.50.2300">
    <property type="match status" value="2"/>
</dbReference>
<dbReference type="PROSITE" id="PS00356">
    <property type="entry name" value="HTH_LACI_1"/>
    <property type="match status" value="1"/>
</dbReference>
<protein>
    <submittedName>
        <fullName evidence="5">LacI family DNA-binding transcriptional regulator</fullName>
    </submittedName>
</protein>
<dbReference type="PROSITE" id="PS50932">
    <property type="entry name" value="HTH_LACI_2"/>
    <property type="match status" value="1"/>
</dbReference>
<dbReference type="SUPFAM" id="SSF53822">
    <property type="entry name" value="Periplasmic binding protein-like I"/>
    <property type="match status" value="1"/>
</dbReference>
<dbReference type="CDD" id="cd01574">
    <property type="entry name" value="PBP1_LacI"/>
    <property type="match status" value="1"/>
</dbReference>
<evidence type="ECO:0000256" key="3">
    <source>
        <dbReference type="ARBA" id="ARBA00023163"/>
    </source>
</evidence>
<evidence type="ECO:0000313" key="6">
    <source>
        <dbReference type="Proteomes" id="UP001589748"/>
    </source>
</evidence>
<evidence type="ECO:0000259" key="4">
    <source>
        <dbReference type="PROSITE" id="PS50932"/>
    </source>
</evidence>
<dbReference type="Pfam" id="PF00356">
    <property type="entry name" value="LacI"/>
    <property type="match status" value="1"/>
</dbReference>
<keyword evidence="6" id="KW-1185">Reference proteome</keyword>
<dbReference type="Pfam" id="PF13377">
    <property type="entry name" value="Peripla_BP_3"/>
    <property type="match status" value="1"/>
</dbReference>
<dbReference type="InterPro" id="IPR010982">
    <property type="entry name" value="Lambda_DNA-bd_dom_sf"/>
</dbReference>
<dbReference type="InterPro" id="IPR046335">
    <property type="entry name" value="LacI/GalR-like_sensor"/>
</dbReference>
<evidence type="ECO:0000256" key="1">
    <source>
        <dbReference type="ARBA" id="ARBA00023015"/>
    </source>
</evidence>
<dbReference type="RefSeq" id="WP_380138456.1">
    <property type="nucleotide sequence ID" value="NZ_JBHLUI010000009.1"/>
</dbReference>
<dbReference type="GO" id="GO:0003677">
    <property type="term" value="F:DNA binding"/>
    <property type="evidence" value="ECO:0007669"/>
    <property type="project" value="UniProtKB-KW"/>
</dbReference>
<keyword evidence="2 5" id="KW-0238">DNA-binding</keyword>
<dbReference type="Proteomes" id="UP001589748">
    <property type="component" value="Unassembled WGS sequence"/>
</dbReference>
<dbReference type="InterPro" id="IPR028082">
    <property type="entry name" value="Peripla_BP_I"/>
</dbReference>
<reference evidence="5 6" key="1">
    <citation type="submission" date="2024-09" db="EMBL/GenBank/DDBJ databases">
        <authorList>
            <person name="Sun Q."/>
            <person name="Mori K."/>
        </authorList>
    </citation>
    <scope>NUCLEOTIDE SEQUENCE [LARGE SCALE GENOMIC DNA]</scope>
    <source>
        <strain evidence="5 6">TISTR 1856</strain>
    </source>
</reference>
<gene>
    <name evidence="5" type="ORF">ACFFVI_05250</name>
</gene>
<proteinExistence type="predicted"/>